<dbReference type="Proteomes" id="UP000198417">
    <property type="component" value="Unassembled WGS sequence"/>
</dbReference>
<evidence type="ECO:0000259" key="2">
    <source>
        <dbReference type="Pfam" id="PF20075"/>
    </source>
</evidence>
<dbReference type="AlphaFoldDB" id="A0A238YZG1"/>
<accession>A0A238YZG1</accession>
<sequence>MKRKGVTYAQLVEKLAAIGISEKEVNVANKLSKGGVSNGVYVAMFKGYRDGTFAIGLTVGICLAILLPLLVSHGQQDVAYLPDAVDQSVNKPSQCGDGNEPVWGPWFGLCFGLHDSIAQWLMMAFTIIAAGLLYGTLLQANRTNIAAIKAADAAIEANLIMRHEQRPWITLERDFLCHFSDTGGFQGTIAWNYNLTNKGKTPAYAIASHGKILKSKDFFGILGEAEEFTENCLLKHGAGSVPIIFPGERTDNVKYRGFTTSAYDITSNADGRIEKKVVDGKKVSFLFCITYRTGLAKDSPIGVETRSFQIEERRGFFGPWQHQMFELSAFRIVR</sequence>
<keyword evidence="4" id="KW-1185">Reference proteome</keyword>
<dbReference type="Pfam" id="PF20075">
    <property type="entry name" value="DUF6471"/>
    <property type="match status" value="1"/>
</dbReference>
<proteinExistence type="predicted"/>
<organism evidence="3 4">
    <name type="scientific">Puniceibacterium sediminis</name>
    <dbReference type="NCBI Taxonomy" id="1608407"/>
    <lineage>
        <taxon>Bacteria</taxon>
        <taxon>Pseudomonadati</taxon>
        <taxon>Pseudomonadota</taxon>
        <taxon>Alphaproteobacteria</taxon>
        <taxon>Rhodobacterales</taxon>
        <taxon>Paracoccaceae</taxon>
        <taxon>Puniceibacterium</taxon>
    </lineage>
</organism>
<gene>
    <name evidence="3" type="ORF">SAMN06265370_12169</name>
</gene>
<evidence type="ECO:0000313" key="4">
    <source>
        <dbReference type="Proteomes" id="UP000198417"/>
    </source>
</evidence>
<keyword evidence="1" id="KW-1133">Transmembrane helix</keyword>
<dbReference type="InterPro" id="IPR045526">
    <property type="entry name" value="DUF6471"/>
</dbReference>
<reference evidence="3 4" key="1">
    <citation type="submission" date="2017-06" db="EMBL/GenBank/DDBJ databases">
        <authorList>
            <person name="Kim H.J."/>
            <person name="Triplett B.A."/>
        </authorList>
    </citation>
    <scope>NUCLEOTIDE SEQUENCE [LARGE SCALE GENOMIC DNA]</scope>
    <source>
        <strain evidence="3 4">DSM 29052</strain>
    </source>
</reference>
<protein>
    <recommendedName>
        <fullName evidence="2">DUF6471 domain-containing protein</fullName>
    </recommendedName>
</protein>
<name>A0A238YZG1_9RHOB</name>
<evidence type="ECO:0000313" key="3">
    <source>
        <dbReference type="EMBL" id="SNR76480.1"/>
    </source>
</evidence>
<evidence type="ECO:0000256" key="1">
    <source>
        <dbReference type="SAM" id="Phobius"/>
    </source>
</evidence>
<keyword evidence="1" id="KW-0472">Membrane</keyword>
<keyword evidence="1" id="KW-0812">Transmembrane</keyword>
<feature type="domain" description="DUF6471" evidence="2">
    <location>
        <begin position="1"/>
        <end position="43"/>
    </location>
</feature>
<feature type="transmembrane region" description="Helical" evidence="1">
    <location>
        <begin position="53"/>
        <end position="71"/>
    </location>
</feature>
<dbReference type="EMBL" id="FZNN01000021">
    <property type="protein sequence ID" value="SNR76480.1"/>
    <property type="molecule type" value="Genomic_DNA"/>
</dbReference>
<feature type="transmembrane region" description="Helical" evidence="1">
    <location>
        <begin position="117"/>
        <end position="137"/>
    </location>
</feature>